<sequence length="81" mass="8897">MTQNTENEPSTAEKGMEAAKEAVFAASEHVENVGQHLKDKIEAVKHPEIYVQMLKDVTKAAPLGMLAVAFIGGMIFARRRD</sequence>
<evidence type="ECO:0000313" key="2">
    <source>
        <dbReference type="EMBL" id="MBI5131590.1"/>
    </source>
</evidence>
<accession>A0A933RZI6</accession>
<evidence type="ECO:0000256" key="1">
    <source>
        <dbReference type="SAM" id="Phobius"/>
    </source>
</evidence>
<proteinExistence type="predicted"/>
<keyword evidence="1" id="KW-0472">Membrane</keyword>
<keyword evidence="1" id="KW-1133">Transmembrane helix</keyword>
<protein>
    <recommendedName>
        <fullName evidence="4">DUF883 domain-containing protein</fullName>
    </recommendedName>
</protein>
<feature type="transmembrane region" description="Helical" evidence="1">
    <location>
        <begin position="60"/>
        <end position="77"/>
    </location>
</feature>
<reference evidence="2" key="1">
    <citation type="submission" date="2020-07" db="EMBL/GenBank/DDBJ databases">
        <title>Huge and variable diversity of episymbiotic CPR bacteria and DPANN archaea in groundwater ecosystems.</title>
        <authorList>
            <person name="He C.Y."/>
            <person name="Keren R."/>
            <person name="Whittaker M."/>
            <person name="Farag I.F."/>
            <person name="Doudna J."/>
            <person name="Cate J.H.D."/>
            <person name="Banfield J.F."/>
        </authorList>
    </citation>
    <scope>NUCLEOTIDE SEQUENCE</scope>
    <source>
        <strain evidence="2">NC_groundwater_1818_Pr3_B-0.1um_66_35</strain>
    </source>
</reference>
<evidence type="ECO:0008006" key="4">
    <source>
        <dbReference type="Google" id="ProtNLM"/>
    </source>
</evidence>
<dbReference type="EMBL" id="JACRJB010000053">
    <property type="protein sequence ID" value="MBI5131590.1"/>
    <property type="molecule type" value="Genomic_DNA"/>
</dbReference>
<keyword evidence="1" id="KW-0812">Transmembrane</keyword>
<dbReference type="Proteomes" id="UP000782519">
    <property type="component" value="Unassembled WGS sequence"/>
</dbReference>
<gene>
    <name evidence="2" type="ORF">HZA66_19295</name>
</gene>
<name>A0A933RZI6_RHOPL</name>
<dbReference type="AlphaFoldDB" id="A0A933RZI6"/>
<organism evidence="2 3">
    <name type="scientific">Rhodopseudomonas palustris</name>
    <dbReference type="NCBI Taxonomy" id="1076"/>
    <lineage>
        <taxon>Bacteria</taxon>
        <taxon>Pseudomonadati</taxon>
        <taxon>Pseudomonadota</taxon>
        <taxon>Alphaproteobacteria</taxon>
        <taxon>Hyphomicrobiales</taxon>
        <taxon>Nitrobacteraceae</taxon>
        <taxon>Rhodopseudomonas</taxon>
    </lineage>
</organism>
<comment type="caution">
    <text evidence="2">The sequence shown here is derived from an EMBL/GenBank/DDBJ whole genome shotgun (WGS) entry which is preliminary data.</text>
</comment>
<evidence type="ECO:0000313" key="3">
    <source>
        <dbReference type="Proteomes" id="UP000782519"/>
    </source>
</evidence>